<dbReference type="InterPro" id="IPR042416">
    <property type="entry name" value="OSTC"/>
</dbReference>
<dbReference type="OrthoDB" id="10256333at2759"/>
<keyword evidence="3" id="KW-1185">Reference proteome</keyword>
<evidence type="ECO:0000256" key="1">
    <source>
        <dbReference type="RuleBase" id="RU366060"/>
    </source>
</evidence>
<proteinExistence type="inferred from homology"/>
<evidence type="ECO:0000313" key="3">
    <source>
        <dbReference type="Proteomes" id="UP001163046"/>
    </source>
</evidence>
<comment type="caution">
    <text evidence="2">The sequence shown here is derived from an EMBL/GenBank/DDBJ whole genome shotgun (WGS) entry which is preliminary data.</text>
</comment>
<dbReference type="EMBL" id="MU827786">
    <property type="protein sequence ID" value="KAJ7333560.1"/>
    <property type="molecule type" value="Genomic_DNA"/>
</dbReference>
<dbReference type="Proteomes" id="UP001163046">
    <property type="component" value="Unassembled WGS sequence"/>
</dbReference>
<sequence length="164" mass="18157">MEALYGIPFHILEVPNLKLKKPGWVKPPSAMVVFAFVLVSYFLVTGGIIYDVIVEPPSVGSTTDEFGHSKPVAFMPYRVNGQYIMEGLASSFLFSMGGLGFIILDKSNAVGMSKLNRFLLLFLGFCVCLSVFLHMQSVHEDEAAGLHASLLEENPHWTPIRNHI</sequence>
<comment type="subcellular location">
    <subcellularLocation>
        <location evidence="1">Membrane</location>
        <topology evidence="1">Multi-pass membrane protein</topology>
    </subcellularLocation>
</comment>
<organism evidence="2 3">
    <name type="scientific">Desmophyllum pertusum</name>
    <dbReference type="NCBI Taxonomy" id="174260"/>
    <lineage>
        <taxon>Eukaryota</taxon>
        <taxon>Metazoa</taxon>
        <taxon>Cnidaria</taxon>
        <taxon>Anthozoa</taxon>
        <taxon>Hexacorallia</taxon>
        <taxon>Scleractinia</taxon>
        <taxon>Caryophylliina</taxon>
        <taxon>Caryophylliidae</taxon>
        <taxon>Desmophyllum</taxon>
    </lineage>
</organism>
<accession>A0A9W9YC81</accession>
<comment type="similarity">
    <text evidence="1">Belongs to the OSTC family.</text>
</comment>
<feature type="transmembrane region" description="Helical" evidence="1">
    <location>
        <begin position="30"/>
        <end position="50"/>
    </location>
</feature>
<protein>
    <recommendedName>
        <fullName evidence="1">Oligosaccharyltransferase complex subunit</fullName>
    </recommendedName>
</protein>
<reference evidence="2" key="1">
    <citation type="submission" date="2023-01" db="EMBL/GenBank/DDBJ databases">
        <title>Genome assembly of the deep-sea coral Lophelia pertusa.</title>
        <authorList>
            <person name="Herrera S."/>
            <person name="Cordes E."/>
        </authorList>
    </citation>
    <scope>NUCLEOTIDE SEQUENCE</scope>
    <source>
        <strain evidence="2">USNM1676648</strain>
        <tissue evidence="2">Polyp</tissue>
    </source>
</reference>
<feature type="transmembrane region" description="Helical" evidence="1">
    <location>
        <begin position="116"/>
        <end position="135"/>
    </location>
</feature>
<evidence type="ECO:0000313" key="2">
    <source>
        <dbReference type="EMBL" id="KAJ7333560.1"/>
    </source>
</evidence>
<dbReference type="PANTHER" id="PTHR13160">
    <property type="entry name" value="OLIGOSACCHARYLTRANSFERASE COMPLEX SUBUNIT OSTC"/>
    <property type="match status" value="1"/>
</dbReference>
<dbReference type="GO" id="GO:0008250">
    <property type="term" value="C:oligosaccharyltransferase complex"/>
    <property type="evidence" value="ECO:0007669"/>
    <property type="project" value="UniProtKB-UniRule"/>
</dbReference>
<keyword evidence="1" id="KW-0812">Transmembrane</keyword>
<feature type="transmembrane region" description="Helical" evidence="1">
    <location>
        <begin position="83"/>
        <end position="104"/>
    </location>
</feature>
<name>A0A9W9YC81_9CNID</name>
<dbReference type="AlphaFoldDB" id="A0A9W9YC81"/>
<gene>
    <name evidence="2" type="ORF">OS493_017098</name>
</gene>
<dbReference type="PANTHER" id="PTHR13160:SF4">
    <property type="entry name" value="OLIGOSACCHARYLTRANSFERASE COMPLEX SUBUNIT OSTC"/>
    <property type="match status" value="1"/>
</dbReference>
<comment type="subunit">
    <text evidence="1">Component of the oligosaccharyltransferase (OST) complex.</text>
</comment>
<keyword evidence="1" id="KW-0472">Membrane</keyword>
<comment type="function">
    <text evidence="1">Specific component of the STT3A-containing form of the oligosaccharyl transferase (OST) complex that catalyzes the initial transfer of a defined glycan (Glc(3)Man(9)GlcNAc(2) in eukaryotes) from the lipid carrier dolichol-pyrophosphate to an asparagine residue within an Asn-X-Ser/Thr consensus motif in nascent polypeptide chains, the first step in protein N-glycosylation. N-glycosylation occurs cotranslationally and the complex associates with the Sec61 complex at the channel-forming translocon complex that mediates protein translocation across the endoplasmic reticulum (ER). All subunits are required for a maximal enzyme activity.</text>
</comment>
<keyword evidence="1" id="KW-1133">Transmembrane helix</keyword>